<dbReference type="PANTHER" id="PTHR47566:SF1">
    <property type="entry name" value="PROTEIN NUD1"/>
    <property type="match status" value="1"/>
</dbReference>
<sequence length="625" mass="69490">MNFKNVSNHLLNPKKMMAATLLALSLVGGAGYATVSADEKPQTRVVIGEDTRQLITDFTNQPYRATVKMIVRFPDGSRVVGTGVLVADDFVVTSAHVVYDETRGGRAVAAEVTAGSGSAQNIGVVRADGEDHFFSATNYTKGYADHDLGGIKLDGSLSSAGKLEIQETISANETLRLSGYKGIYLYTSTGTINSLSTDKVAYTMDSEAGTSGGSVVNSNNKLVAIHHGGTTVTNSAARLTGSNLTQLKSWMGEDDKDWVELSAANFPDVEFRDILSQRYPEYIENGKIHVSAFTRLELSPSFNDRVNGKNISDLKGIEYFKNLTTLYCSGNRLTTLDVSKLTKLEKLICDNNKLISLDVSNLTNLVYLWCDYNQLTSLDVSNLSKLEEIFYQSQAPNFDLIGWYSEESWVELSAKNFPDENFRKYLQEEYAKYYIEDMKNGKINVEVLEYIHLENSSKVKNLTGIEVFKNLHGLSIYKTEITSVSVSNFEKLHDLEIEGNDKLTHLDISNLPELEYLRFCENNFTGKLVVSNLPVLWSFDCDNNNQLPSLEVSNCPELNNIYCENNKLSSLVVSNLPKLAYLVSGNNQLTSLDVSNLPELRRLSYDETVNVTGWDFDAYQSIITQ</sequence>
<keyword evidence="4 8" id="KW-0732">Signal</keyword>
<dbReference type="Pfam" id="PF13365">
    <property type="entry name" value="Trypsin_2"/>
    <property type="match status" value="1"/>
</dbReference>
<keyword evidence="5" id="KW-0677">Repeat</keyword>
<comment type="caution">
    <text evidence="9">The sequence shown here is derived from an EMBL/GenBank/DDBJ whole genome shotgun (WGS) entry which is preliminary data.</text>
</comment>
<evidence type="ECO:0000256" key="8">
    <source>
        <dbReference type="RuleBase" id="RU004296"/>
    </source>
</evidence>
<evidence type="ECO:0000256" key="2">
    <source>
        <dbReference type="ARBA" id="ARBA00022614"/>
    </source>
</evidence>
<proteinExistence type="inferred from homology"/>
<keyword evidence="6 8" id="KW-0378">Hydrolase</keyword>
<dbReference type="SUPFAM" id="SSF50494">
    <property type="entry name" value="Trypsin-like serine proteases"/>
    <property type="match status" value="1"/>
</dbReference>
<dbReference type="GO" id="GO:0035591">
    <property type="term" value="F:signaling adaptor activity"/>
    <property type="evidence" value="ECO:0007669"/>
    <property type="project" value="TreeGrafter"/>
</dbReference>
<dbReference type="Proteomes" id="UP000480303">
    <property type="component" value="Unassembled WGS sequence"/>
</dbReference>
<keyword evidence="2" id="KW-0433">Leucine-rich repeat</keyword>
<feature type="signal peptide" evidence="8">
    <location>
        <begin position="1"/>
        <end position="33"/>
    </location>
</feature>
<evidence type="ECO:0000256" key="1">
    <source>
        <dbReference type="ARBA" id="ARBA00008764"/>
    </source>
</evidence>
<dbReference type="InterPro" id="IPR043504">
    <property type="entry name" value="Peptidase_S1_PA_chymotrypsin"/>
</dbReference>
<keyword evidence="7 8" id="KW-0720">Serine protease</keyword>
<dbReference type="GO" id="GO:0006508">
    <property type="term" value="P:proteolysis"/>
    <property type="evidence" value="ECO:0007669"/>
    <property type="project" value="UniProtKB-KW"/>
</dbReference>
<keyword evidence="10" id="KW-1185">Reference proteome</keyword>
<dbReference type="InterPro" id="IPR052574">
    <property type="entry name" value="CDIRP"/>
</dbReference>
<dbReference type="RefSeq" id="WP_172209779.1">
    <property type="nucleotide sequence ID" value="NZ_BLLI01000079.1"/>
</dbReference>
<evidence type="ECO:0000256" key="7">
    <source>
        <dbReference type="ARBA" id="ARBA00022825"/>
    </source>
</evidence>
<dbReference type="Gene3D" id="3.80.10.10">
    <property type="entry name" value="Ribonuclease Inhibitor"/>
    <property type="match status" value="2"/>
</dbReference>
<dbReference type="InterPro" id="IPR032675">
    <property type="entry name" value="LRR_dom_sf"/>
</dbReference>
<accession>A0A6A0BF64</accession>
<dbReference type="InterPro" id="IPR008256">
    <property type="entry name" value="Peptidase_S1B"/>
</dbReference>
<feature type="chain" id="PRO_5039745834" description="Serine protease" evidence="8">
    <location>
        <begin position="34"/>
        <end position="625"/>
    </location>
</feature>
<dbReference type="PRINTS" id="PR00839">
    <property type="entry name" value="V8PROTEASE"/>
</dbReference>
<evidence type="ECO:0000313" key="10">
    <source>
        <dbReference type="Proteomes" id="UP000480303"/>
    </source>
</evidence>
<organism evidence="9 10">
    <name type="scientific">Pseudolactococcus hodotermopsidis</name>
    <dbReference type="NCBI Taxonomy" id="2709157"/>
    <lineage>
        <taxon>Bacteria</taxon>
        <taxon>Bacillati</taxon>
        <taxon>Bacillota</taxon>
        <taxon>Bacilli</taxon>
        <taxon>Lactobacillales</taxon>
        <taxon>Streptococcaceae</taxon>
        <taxon>Pseudolactococcus</taxon>
    </lineage>
</organism>
<dbReference type="InterPro" id="IPR009003">
    <property type="entry name" value="Peptidase_S1_PA"/>
</dbReference>
<dbReference type="PANTHER" id="PTHR47566">
    <property type="match status" value="1"/>
</dbReference>
<evidence type="ECO:0000313" key="9">
    <source>
        <dbReference type="EMBL" id="GFH43343.1"/>
    </source>
</evidence>
<name>A0A6A0BF64_9LACT</name>
<comment type="similarity">
    <text evidence="1 8">Belongs to the peptidase S1B family.</text>
</comment>
<dbReference type="Gene3D" id="2.40.10.10">
    <property type="entry name" value="Trypsin-like serine proteases"/>
    <property type="match status" value="2"/>
</dbReference>
<evidence type="ECO:0000256" key="5">
    <source>
        <dbReference type="ARBA" id="ARBA00022737"/>
    </source>
</evidence>
<dbReference type="EC" id="3.4.21.-" evidence="8"/>
<dbReference type="EMBL" id="BLLI01000079">
    <property type="protein sequence ID" value="GFH43343.1"/>
    <property type="molecule type" value="Genomic_DNA"/>
</dbReference>
<gene>
    <name evidence="9" type="ORF">Hs30E_18940</name>
</gene>
<evidence type="ECO:0000256" key="3">
    <source>
        <dbReference type="ARBA" id="ARBA00022670"/>
    </source>
</evidence>
<evidence type="ECO:0000256" key="4">
    <source>
        <dbReference type="ARBA" id="ARBA00022729"/>
    </source>
</evidence>
<reference evidence="9 10" key="1">
    <citation type="submission" date="2020-02" db="EMBL/GenBank/DDBJ databases">
        <title>Draft genome sequence of Lactococcus sp. Hs30E4-3.</title>
        <authorList>
            <person name="Noda S."/>
            <person name="Yuki M."/>
            <person name="Ohkuma M."/>
        </authorList>
    </citation>
    <scope>NUCLEOTIDE SEQUENCE [LARGE SCALE GENOMIC DNA]</scope>
    <source>
        <strain evidence="9 10">Hs30E4-3</strain>
    </source>
</reference>
<evidence type="ECO:0000256" key="6">
    <source>
        <dbReference type="ARBA" id="ARBA00022801"/>
    </source>
</evidence>
<dbReference type="GO" id="GO:0008236">
    <property type="term" value="F:serine-type peptidase activity"/>
    <property type="evidence" value="ECO:0007669"/>
    <property type="project" value="UniProtKB-KW"/>
</dbReference>
<dbReference type="AlphaFoldDB" id="A0A6A0BF64"/>
<keyword evidence="3 8" id="KW-0645">Protease</keyword>
<protein>
    <recommendedName>
        <fullName evidence="8">Serine protease</fullName>
        <ecNumber evidence="8">3.4.21.-</ecNumber>
    </recommendedName>
</protein>
<dbReference type="SUPFAM" id="SSF52058">
    <property type="entry name" value="L domain-like"/>
    <property type="match status" value="1"/>
</dbReference>